<dbReference type="InterPro" id="IPR027417">
    <property type="entry name" value="P-loop_NTPase"/>
</dbReference>
<dbReference type="Proteomes" id="UP000292544">
    <property type="component" value="Unassembled WGS sequence"/>
</dbReference>
<evidence type="ECO:0000256" key="1">
    <source>
        <dbReference type="SAM" id="MobiDB-lite"/>
    </source>
</evidence>
<organism evidence="3 4">
    <name type="scientific">Corallincola spongiicola</name>
    <dbReference type="NCBI Taxonomy" id="2520508"/>
    <lineage>
        <taxon>Bacteria</taxon>
        <taxon>Pseudomonadati</taxon>
        <taxon>Pseudomonadota</taxon>
        <taxon>Gammaproteobacteria</taxon>
        <taxon>Alteromonadales</taxon>
        <taxon>Psychromonadaceae</taxon>
        <taxon>Corallincola</taxon>
    </lineage>
</organism>
<protein>
    <submittedName>
        <fullName evidence="3">AAA family ATPase</fullName>
    </submittedName>
</protein>
<dbReference type="Pfam" id="PF13401">
    <property type="entry name" value="AAA_22"/>
    <property type="match status" value="1"/>
</dbReference>
<dbReference type="PANTHER" id="PTHR35894">
    <property type="entry name" value="GENERAL SECRETION PATHWAY PROTEIN A-RELATED"/>
    <property type="match status" value="1"/>
</dbReference>
<dbReference type="InterPro" id="IPR003593">
    <property type="entry name" value="AAA+_ATPase"/>
</dbReference>
<dbReference type="InterPro" id="IPR002477">
    <property type="entry name" value="Peptidoglycan-bd-like"/>
</dbReference>
<dbReference type="PANTHER" id="PTHR35894:SF1">
    <property type="entry name" value="PHOSPHORIBULOKINASE _ URIDINE KINASE FAMILY"/>
    <property type="match status" value="1"/>
</dbReference>
<feature type="region of interest" description="Disordered" evidence="1">
    <location>
        <begin position="319"/>
        <end position="339"/>
    </location>
</feature>
<dbReference type="InterPro" id="IPR052026">
    <property type="entry name" value="ExeA_AAA_ATPase_DNA-bind"/>
</dbReference>
<accession>A0ABY1WR78</accession>
<dbReference type="SMART" id="SM00382">
    <property type="entry name" value="AAA"/>
    <property type="match status" value="1"/>
</dbReference>
<proteinExistence type="predicted"/>
<gene>
    <name evidence="3" type="ORF">EXY25_08280</name>
</gene>
<evidence type="ECO:0000259" key="2">
    <source>
        <dbReference type="SMART" id="SM00382"/>
    </source>
</evidence>
<dbReference type="InterPro" id="IPR036365">
    <property type="entry name" value="PGBD-like_sf"/>
</dbReference>
<dbReference type="SUPFAM" id="SSF52540">
    <property type="entry name" value="P-loop containing nucleoside triphosphate hydrolases"/>
    <property type="match status" value="1"/>
</dbReference>
<sequence length="548" mass="61140">MYTGFFALRENPFSIAPNPQYLYMSDRHREALAHLMFGLGETGGFVLLTGEVGTGKTTVSRCLMEQLPAQTETAFVLNPTLTEHELLATICDEFHVQYPSQPTLKQLTDTIHQHLLRNHEAEKTTVLIIDEAQHLRPEVLEQLRLLTNLETHTKKLLQVILIGQPELQELLQRKELRQLAQRITARYHLLPLTEHDVANYVAHRLQVAGSSHPLFTKRAVKRLHQLSGGIPRVINLLCDRALLGAYSKGQQRVDHHLIGKAASEALGLPGHAESGGIARWPGYLAIGGTLAALVVALTWLALQFGDTDSDAVPRPVQPALAAESDERLDDSEGAEPATEMQLDLPSKRLLASMFEQSREIEDAFAVVFNEWDKSLMTGADVCEQAKQNDLACYWKQGSLHGLLHLNRPAVVRLIDDTGEVAYGAMLGFKNGLLKLVIAGNEMEVSERWFERYWKGSYAVLWQPPAGYVGPIGWSAKGASVQWLETSLGLLQGERPRRLDSFDSMLGERIRRFQREQRLEADGIAGVQTLIRLNQMLQLEAPTLMKEAG</sequence>
<keyword evidence="4" id="KW-1185">Reference proteome</keyword>
<dbReference type="Gene3D" id="1.10.101.10">
    <property type="entry name" value="PGBD-like superfamily/PGBD"/>
    <property type="match status" value="1"/>
</dbReference>
<reference evidence="4" key="1">
    <citation type="submission" date="2019-02" db="EMBL/GenBank/DDBJ databases">
        <title>Draft genome sequence of Muricauda sp. 176CP4-71.</title>
        <authorList>
            <person name="Park J.-S."/>
        </authorList>
    </citation>
    <scope>NUCLEOTIDE SEQUENCE [LARGE SCALE GENOMIC DNA]</scope>
    <source>
        <strain evidence="4">176GS2-150</strain>
    </source>
</reference>
<dbReference type="InterPro" id="IPR049945">
    <property type="entry name" value="AAA_22"/>
</dbReference>
<dbReference type="CDD" id="cd00009">
    <property type="entry name" value="AAA"/>
    <property type="match status" value="1"/>
</dbReference>
<name>A0ABY1WR78_9GAMM</name>
<dbReference type="Gene3D" id="3.90.70.10">
    <property type="entry name" value="Cysteine proteinases"/>
    <property type="match status" value="1"/>
</dbReference>
<evidence type="ECO:0000313" key="3">
    <source>
        <dbReference type="EMBL" id="TAA47226.1"/>
    </source>
</evidence>
<feature type="domain" description="AAA+ ATPase" evidence="2">
    <location>
        <begin position="42"/>
        <end position="195"/>
    </location>
</feature>
<comment type="caution">
    <text evidence="3">The sequence shown here is derived from an EMBL/GenBank/DDBJ whole genome shotgun (WGS) entry which is preliminary data.</text>
</comment>
<dbReference type="EMBL" id="SHLY01000002">
    <property type="protein sequence ID" value="TAA47226.1"/>
    <property type="molecule type" value="Genomic_DNA"/>
</dbReference>
<dbReference type="Gene3D" id="3.40.50.300">
    <property type="entry name" value="P-loop containing nucleotide triphosphate hydrolases"/>
    <property type="match status" value="1"/>
</dbReference>
<dbReference type="SUPFAM" id="SSF47090">
    <property type="entry name" value="PGBD-like"/>
    <property type="match status" value="1"/>
</dbReference>
<dbReference type="InterPro" id="IPR036366">
    <property type="entry name" value="PGBDSf"/>
</dbReference>
<dbReference type="RefSeq" id="WP_130566393.1">
    <property type="nucleotide sequence ID" value="NZ_SHLY01000002.1"/>
</dbReference>
<dbReference type="Pfam" id="PF01471">
    <property type="entry name" value="PG_binding_1"/>
    <property type="match status" value="1"/>
</dbReference>
<evidence type="ECO:0000313" key="4">
    <source>
        <dbReference type="Proteomes" id="UP000292544"/>
    </source>
</evidence>